<comment type="caution">
    <text evidence="2">The sequence shown here is derived from an EMBL/GenBank/DDBJ whole genome shotgun (WGS) entry which is preliminary data.</text>
</comment>
<evidence type="ECO:0000313" key="2">
    <source>
        <dbReference type="EMBL" id="MCK8479784.1"/>
    </source>
</evidence>
<reference evidence="2" key="1">
    <citation type="submission" date="2022-04" db="EMBL/GenBank/DDBJ databases">
        <authorList>
            <person name="Ren T."/>
        </authorList>
    </citation>
    <scope>NUCLEOTIDE SEQUENCE</scope>
    <source>
        <strain evidence="2">F63249</strain>
    </source>
</reference>
<dbReference type="InterPro" id="IPR027268">
    <property type="entry name" value="Peptidase_M4/M1_CTD_sf"/>
</dbReference>
<evidence type="ECO:0000313" key="3">
    <source>
        <dbReference type="Proteomes" id="UP001203687"/>
    </source>
</evidence>
<keyword evidence="3" id="KW-1185">Reference proteome</keyword>
<dbReference type="RefSeq" id="WP_248412035.1">
    <property type="nucleotide sequence ID" value="NZ_JALPQF010000003.1"/>
</dbReference>
<dbReference type="Proteomes" id="UP001203687">
    <property type="component" value="Unassembled WGS sequence"/>
</dbReference>
<proteinExistence type="predicted"/>
<sequence>MRKILIFVFSVLTVYNCSVNKKKLSKKMLENTFYYKLNINPLDNGIEFKISLSYICDSIHKVELPKDYYGTPSIDKWVTRFNGVKGTKVEGNVASRFVTPNYDNEVHLNYTIIYDPDQINKFSYAPNISSSYFYMAGCQWMLPSYPLDSISNYQIQLSTRKSGWSFYSSLSENANKINIKSSYEDLISAGFGGSSESQIKEIFYIKDNKISVYFNGYFAFDKKQFLISLKQVVSKQKDFFKDYSQPFYNITILPRDGLMAGASIPNLFYCFVDSNKDGVDIYKLISHEYFHNWLPNKFNLKTPPGQRYSKREWFSEGFTEYLSRLFLLESNIINQQQLVEMFNDDIVKIANNPLGKKSYNEILMSNGAAKKKLNYYRGPLIALKWDTELKKNGSSIKKMILSLFKESENSNGFINDSTLYEFGQKHGLNFKADVKRYIILGEEIELLHDAFKGFKLKKESINLFYPGYNVTESSKKKTIIGVDPNGPSYKAGLRNGMQYLTRKNSNIWSNGWSVDEPFVVTVKIKDEEKKISFFPNGKEHTLNLYKNND</sequence>
<organism evidence="2 3">
    <name type="scientific">Psychroserpens algicola</name>
    <dbReference type="NCBI Taxonomy" id="1719034"/>
    <lineage>
        <taxon>Bacteria</taxon>
        <taxon>Pseudomonadati</taxon>
        <taxon>Bacteroidota</taxon>
        <taxon>Flavobacteriia</taxon>
        <taxon>Flavobacteriales</taxon>
        <taxon>Flavobacteriaceae</taxon>
        <taxon>Psychroserpens</taxon>
    </lineage>
</organism>
<gene>
    <name evidence="2" type="ORF">MUY34_04080</name>
</gene>
<protein>
    <recommendedName>
        <fullName evidence="1">Peptidase M61 catalytic domain-containing protein</fullName>
    </recommendedName>
</protein>
<dbReference type="EMBL" id="JALPQF010000003">
    <property type="protein sequence ID" value="MCK8479784.1"/>
    <property type="molecule type" value="Genomic_DNA"/>
</dbReference>
<dbReference type="Gene3D" id="1.10.390.10">
    <property type="entry name" value="Neutral Protease Domain 2"/>
    <property type="match status" value="1"/>
</dbReference>
<name>A0ABT0H6Z3_9FLAO</name>
<dbReference type="InterPro" id="IPR007963">
    <property type="entry name" value="Peptidase_M61_catalytic"/>
</dbReference>
<dbReference type="SUPFAM" id="SSF55486">
    <property type="entry name" value="Metalloproteases ('zincins'), catalytic domain"/>
    <property type="match status" value="1"/>
</dbReference>
<feature type="domain" description="Peptidase M61 catalytic" evidence="1">
    <location>
        <begin position="282"/>
        <end position="357"/>
    </location>
</feature>
<evidence type="ECO:0000259" key="1">
    <source>
        <dbReference type="Pfam" id="PF05299"/>
    </source>
</evidence>
<accession>A0ABT0H6Z3</accession>
<dbReference type="Pfam" id="PF05299">
    <property type="entry name" value="Peptidase_M61"/>
    <property type="match status" value="1"/>
</dbReference>